<protein>
    <recommendedName>
        <fullName evidence="5">CCHC-type domain-containing protein</fullName>
    </recommendedName>
</protein>
<keyword evidence="4" id="KW-1185">Reference proteome</keyword>
<dbReference type="Pfam" id="PF14392">
    <property type="entry name" value="zf-CCHC_4"/>
    <property type="match status" value="1"/>
</dbReference>
<dbReference type="InterPro" id="IPR005135">
    <property type="entry name" value="Endo/exonuclease/phosphatase"/>
</dbReference>
<organism evidence="3 4">
    <name type="scientific">Cuscuta campestris</name>
    <dbReference type="NCBI Taxonomy" id="132261"/>
    <lineage>
        <taxon>Eukaryota</taxon>
        <taxon>Viridiplantae</taxon>
        <taxon>Streptophyta</taxon>
        <taxon>Embryophyta</taxon>
        <taxon>Tracheophyta</taxon>
        <taxon>Spermatophyta</taxon>
        <taxon>Magnoliopsida</taxon>
        <taxon>eudicotyledons</taxon>
        <taxon>Gunneridae</taxon>
        <taxon>Pentapetalae</taxon>
        <taxon>asterids</taxon>
        <taxon>lamiids</taxon>
        <taxon>Solanales</taxon>
        <taxon>Convolvulaceae</taxon>
        <taxon>Cuscuteae</taxon>
        <taxon>Cuscuta</taxon>
        <taxon>Cuscuta subgen. Grammica</taxon>
        <taxon>Cuscuta sect. Cleistogrammica</taxon>
    </lineage>
</organism>
<evidence type="ECO:0000259" key="2">
    <source>
        <dbReference type="Pfam" id="PF14392"/>
    </source>
</evidence>
<evidence type="ECO:0000259" key="1">
    <source>
        <dbReference type="Pfam" id="PF03372"/>
    </source>
</evidence>
<gene>
    <name evidence="3" type="ORF">CCAM_LOCUS31884</name>
</gene>
<dbReference type="PANTHER" id="PTHR35218:SF9">
    <property type="entry name" value="ENDONUCLEASE_EXONUCLEASE_PHOSPHATASE DOMAIN-CONTAINING PROTEIN"/>
    <property type="match status" value="1"/>
</dbReference>
<dbReference type="InterPro" id="IPR036691">
    <property type="entry name" value="Endo/exonu/phosph_ase_sf"/>
</dbReference>
<dbReference type="PANTHER" id="PTHR35218">
    <property type="entry name" value="RNASE H DOMAIN-CONTAINING PROTEIN"/>
    <property type="match status" value="1"/>
</dbReference>
<dbReference type="AlphaFoldDB" id="A0A484MQ01"/>
<sequence length="477" mass="54672">MLDSVDMWVQLHDLPFGYTSGAVLEQIGNFIGTFIKFDERQISGVWKAFYRIRVSISVAKPLKRRMKLIKRDNTWCWVNFKYERLHMFCFYCGLLGHSDKFCLAARESELNIDQYPYGSWLRAGVRRGPRAVGERWLVQDRGRPEELEESSQTVDVNAHGKAKVGEGPPAAMSTLSWNCRGLGNPRTVREIVDMVSTKKPNFVFLMETKVGREHAERVRVKLGFEGLFYVDRVGLSGGLAFFWRRNNTARLHSFSRNHIDIGVNLPGLPPWRLTCFYGYPERVRHVASWNLLRDLSSSSSLPWVVIGDFNDLLFQHEKRGPSPHPDCLLQGFGDALENCGLEQVPFVGYPYTWERGKGTDAWVEEKLDRAVANESWTCVFETTKVYNCLVRSSDHSALFLDIFDRESLTFSGQRRFRFEMAWLLDEGCRGVVEESWREGRGLGLMSCLHMCGNKLMKWGGSTCIITHGSKRTISTFS</sequence>
<dbReference type="SUPFAM" id="SSF56219">
    <property type="entry name" value="DNase I-like"/>
    <property type="match status" value="1"/>
</dbReference>
<reference evidence="3 4" key="1">
    <citation type="submission" date="2018-04" db="EMBL/GenBank/DDBJ databases">
        <authorList>
            <person name="Vogel A."/>
        </authorList>
    </citation>
    <scope>NUCLEOTIDE SEQUENCE [LARGE SCALE GENOMIC DNA]</scope>
</reference>
<feature type="domain" description="Endonuclease/exonuclease/phosphatase" evidence="1">
    <location>
        <begin position="175"/>
        <end position="395"/>
    </location>
</feature>
<dbReference type="Proteomes" id="UP000595140">
    <property type="component" value="Unassembled WGS sequence"/>
</dbReference>
<feature type="domain" description="Zinc knuckle CX2CX4HX4C" evidence="2">
    <location>
        <begin position="58"/>
        <end position="103"/>
    </location>
</feature>
<name>A0A484MQ01_9ASTE</name>
<dbReference type="Gene3D" id="3.60.10.10">
    <property type="entry name" value="Endonuclease/exonuclease/phosphatase"/>
    <property type="match status" value="1"/>
</dbReference>
<accession>A0A484MQ01</accession>
<evidence type="ECO:0008006" key="5">
    <source>
        <dbReference type="Google" id="ProtNLM"/>
    </source>
</evidence>
<dbReference type="GO" id="GO:0003824">
    <property type="term" value="F:catalytic activity"/>
    <property type="evidence" value="ECO:0007669"/>
    <property type="project" value="InterPro"/>
</dbReference>
<dbReference type="Pfam" id="PF03372">
    <property type="entry name" value="Exo_endo_phos"/>
    <property type="match status" value="1"/>
</dbReference>
<dbReference type="EMBL" id="OOIL02003979">
    <property type="protein sequence ID" value="VFQ90108.1"/>
    <property type="molecule type" value="Genomic_DNA"/>
</dbReference>
<proteinExistence type="predicted"/>
<evidence type="ECO:0000313" key="3">
    <source>
        <dbReference type="EMBL" id="VFQ90108.1"/>
    </source>
</evidence>
<dbReference type="OrthoDB" id="1001388at2759"/>
<dbReference type="InterPro" id="IPR025836">
    <property type="entry name" value="Zn_knuckle_CX2CX4HX4C"/>
</dbReference>
<evidence type="ECO:0000313" key="4">
    <source>
        <dbReference type="Proteomes" id="UP000595140"/>
    </source>
</evidence>